<dbReference type="Pfam" id="PF21146">
    <property type="entry name" value="ICAM1_3_5_D2"/>
    <property type="match status" value="1"/>
</dbReference>
<dbReference type="GO" id="GO:0005178">
    <property type="term" value="F:integrin binding"/>
    <property type="evidence" value="ECO:0007669"/>
    <property type="project" value="InterPro"/>
</dbReference>
<protein>
    <recommendedName>
        <fullName evidence="15">Intercellular adhesion molecule 1</fullName>
    </recommendedName>
</protein>
<proteinExistence type="inferred from homology"/>
<feature type="domain" description="Immunoglobulin" evidence="18">
    <location>
        <begin position="316"/>
        <end position="398"/>
    </location>
</feature>
<evidence type="ECO:0000256" key="13">
    <source>
        <dbReference type="ARBA" id="ARBA00037418"/>
    </source>
</evidence>
<evidence type="ECO:0000256" key="9">
    <source>
        <dbReference type="ARBA" id="ARBA00023136"/>
    </source>
</evidence>
<dbReference type="GO" id="GO:1901701">
    <property type="term" value="P:cellular response to oxygen-containing compound"/>
    <property type="evidence" value="ECO:0007669"/>
    <property type="project" value="UniProtKB-ARBA"/>
</dbReference>
<evidence type="ECO:0000256" key="17">
    <source>
        <dbReference type="SAM" id="SignalP"/>
    </source>
</evidence>
<keyword evidence="12" id="KW-0393">Immunoglobulin domain</keyword>
<dbReference type="GeneID" id="103207874"/>
<dbReference type="InterPro" id="IPR003987">
    <property type="entry name" value="ICAM_VCAM_N"/>
</dbReference>
<dbReference type="Pfam" id="PF03921">
    <property type="entry name" value="ICAM_N"/>
    <property type="match status" value="1"/>
</dbReference>
<feature type="transmembrane region" description="Helical" evidence="16">
    <location>
        <begin position="487"/>
        <end position="511"/>
    </location>
</feature>
<evidence type="ECO:0000256" key="12">
    <source>
        <dbReference type="ARBA" id="ARBA00023319"/>
    </source>
</evidence>
<keyword evidence="3 16" id="KW-0812">Transmembrane</keyword>
<dbReference type="Gene3D" id="2.60.40.10">
    <property type="entry name" value="Immunoglobulins"/>
    <property type="match status" value="5"/>
</dbReference>
<keyword evidence="10" id="KW-1015">Disulfide bond</keyword>
<comment type="subcellular location">
    <subcellularLocation>
        <location evidence="1">Membrane</location>
        <topology evidence="1">Single-pass type I membrane protein</topology>
    </subcellularLocation>
</comment>
<reference evidence="20" key="1">
    <citation type="submission" date="2025-08" db="UniProtKB">
        <authorList>
            <consortium name="RefSeq"/>
        </authorList>
    </citation>
    <scope>IDENTIFICATION</scope>
</reference>
<evidence type="ECO:0000259" key="18">
    <source>
        <dbReference type="SMART" id="SM00409"/>
    </source>
</evidence>
<evidence type="ECO:0000256" key="6">
    <source>
        <dbReference type="ARBA" id="ARBA00022843"/>
    </source>
</evidence>
<evidence type="ECO:0000256" key="8">
    <source>
        <dbReference type="ARBA" id="ARBA00022989"/>
    </source>
</evidence>
<dbReference type="SUPFAM" id="SSF48726">
    <property type="entry name" value="Immunoglobulin"/>
    <property type="match status" value="5"/>
</dbReference>
<evidence type="ECO:0000256" key="4">
    <source>
        <dbReference type="ARBA" id="ARBA00022729"/>
    </source>
</evidence>
<dbReference type="FunFam" id="2.60.40.10:FF:000641">
    <property type="entry name" value="Intercellular adhesion molecule 1"/>
    <property type="match status" value="1"/>
</dbReference>
<gene>
    <name evidence="20" type="primary">ICAM1</name>
</gene>
<keyword evidence="19" id="KW-1185">Reference proteome</keyword>
<organism evidence="19 20">
    <name type="scientific">Orycteropus afer afer</name>
    <dbReference type="NCBI Taxonomy" id="1230840"/>
    <lineage>
        <taxon>Eukaryota</taxon>
        <taxon>Metazoa</taxon>
        <taxon>Chordata</taxon>
        <taxon>Craniata</taxon>
        <taxon>Vertebrata</taxon>
        <taxon>Euteleostomi</taxon>
        <taxon>Mammalia</taxon>
        <taxon>Eutheria</taxon>
        <taxon>Afrotheria</taxon>
        <taxon>Tubulidentata</taxon>
        <taxon>Orycteropodidae</taxon>
        <taxon>Orycteropus</taxon>
    </lineage>
</organism>
<evidence type="ECO:0000256" key="2">
    <source>
        <dbReference type="ARBA" id="ARBA00005925"/>
    </source>
</evidence>
<comment type="function">
    <text evidence="13">ICAM proteins are ligands for the leukocyte adhesion protein LFA-1 (integrin alpha-L/beta-2). During leukocyte trans-endothelial migration, ICAM1 engagement promotes the assembly of endothelial apical cups through ARHGEF26/SGEF and RHOG activation.</text>
</comment>
<evidence type="ECO:0000256" key="15">
    <source>
        <dbReference type="ARBA" id="ARBA00040566"/>
    </source>
</evidence>
<feature type="chain" id="PRO_5033980789" description="Intercellular adhesion molecule 1" evidence="17">
    <location>
        <begin position="28"/>
        <end position="535"/>
    </location>
</feature>
<dbReference type="PRINTS" id="PR01472">
    <property type="entry name" value="ICAMVCAM1"/>
</dbReference>
<evidence type="ECO:0000256" key="16">
    <source>
        <dbReference type="SAM" id="Phobius"/>
    </source>
</evidence>
<evidence type="ECO:0000256" key="7">
    <source>
        <dbReference type="ARBA" id="ARBA00022889"/>
    </source>
</evidence>
<evidence type="ECO:0000313" key="19">
    <source>
        <dbReference type="Proteomes" id="UP000694850"/>
    </source>
</evidence>
<dbReference type="GO" id="GO:0002252">
    <property type="term" value="P:immune effector process"/>
    <property type="evidence" value="ECO:0007669"/>
    <property type="project" value="UniProtKB-ARBA"/>
</dbReference>
<dbReference type="PRINTS" id="PR01473">
    <property type="entry name" value="ICAM"/>
</dbReference>
<evidence type="ECO:0000256" key="14">
    <source>
        <dbReference type="ARBA" id="ARBA00038746"/>
    </source>
</evidence>
<evidence type="ECO:0000256" key="11">
    <source>
        <dbReference type="ARBA" id="ARBA00023180"/>
    </source>
</evidence>
<keyword evidence="6" id="KW-0832">Ubl conjugation</keyword>
<dbReference type="GO" id="GO:0005886">
    <property type="term" value="C:plasma membrane"/>
    <property type="evidence" value="ECO:0007669"/>
    <property type="project" value="TreeGrafter"/>
</dbReference>
<dbReference type="RefSeq" id="XP_007951759.1">
    <property type="nucleotide sequence ID" value="XM_007953568.1"/>
</dbReference>
<name>A0A8B7AVX8_ORYAF</name>
<evidence type="ECO:0000256" key="1">
    <source>
        <dbReference type="ARBA" id="ARBA00004479"/>
    </source>
</evidence>
<dbReference type="InterPro" id="IPR003988">
    <property type="entry name" value="ICAM"/>
</dbReference>
<comment type="similarity">
    <text evidence="2">Belongs to the immunoglobulin superfamily. ICAM family.</text>
</comment>
<dbReference type="InterPro" id="IPR047012">
    <property type="entry name" value="ICAM_VCAM"/>
</dbReference>
<keyword evidence="4 17" id="KW-0732">Signal</keyword>
<keyword evidence="8 16" id="KW-1133">Transmembrane helix</keyword>
<comment type="subunit">
    <text evidence="14">Homodimer. Interacts with MUC1 and promotes cell aggregation in epithelial cells. Interacts with ARHGEF26/SGEF. Interacts (on T cell side) with CD81, CD247 and CD9 at immunological synapses between antigen-presenting cells and T cells.</text>
</comment>
<evidence type="ECO:0000256" key="5">
    <source>
        <dbReference type="ARBA" id="ARBA00022737"/>
    </source>
</evidence>
<feature type="domain" description="Immunoglobulin" evidence="18">
    <location>
        <begin position="409"/>
        <end position="481"/>
    </location>
</feature>
<keyword evidence="11" id="KW-0325">Glycoprotein</keyword>
<dbReference type="FunFam" id="2.60.40.10:FF:000338">
    <property type="entry name" value="intercellular adhesion molecule 5"/>
    <property type="match status" value="1"/>
</dbReference>
<dbReference type="AlphaFoldDB" id="A0A8B7AVX8"/>
<keyword evidence="7" id="KW-0130">Cell adhesion</keyword>
<evidence type="ECO:0000256" key="3">
    <source>
        <dbReference type="ARBA" id="ARBA00022692"/>
    </source>
</evidence>
<dbReference type="Proteomes" id="UP000694850">
    <property type="component" value="Unplaced"/>
</dbReference>
<keyword evidence="9 16" id="KW-0472">Membrane</keyword>
<accession>A0A8B7AVX8</accession>
<dbReference type="InterPro" id="IPR013783">
    <property type="entry name" value="Ig-like_fold"/>
</dbReference>
<dbReference type="GO" id="GO:0007159">
    <property type="term" value="P:leukocyte cell-cell adhesion"/>
    <property type="evidence" value="ECO:0007669"/>
    <property type="project" value="UniProtKB-ARBA"/>
</dbReference>
<evidence type="ECO:0000313" key="20">
    <source>
        <dbReference type="RefSeq" id="XP_007951759.1"/>
    </source>
</evidence>
<dbReference type="PANTHER" id="PTHR13771">
    <property type="entry name" value="INTERCELLULAR ADHESION MOLECULE"/>
    <property type="match status" value="1"/>
</dbReference>
<dbReference type="PANTHER" id="PTHR13771:SF18">
    <property type="entry name" value="INTERCELLULAR ADHESION MOLECULE 1"/>
    <property type="match status" value="1"/>
</dbReference>
<dbReference type="InterPro" id="IPR003599">
    <property type="entry name" value="Ig_sub"/>
</dbReference>
<feature type="signal peptide" evidence="17">
    <location>
        <begin position="1"/>
        <end position="27"/>
    </location>
</feature>
<dbReference type="CTD" id="3383"/>
<dbReference type="InterPro" id="IPR013768">
    <property type="entry name" value="ICAM_N"/>
</dbReference>
<dbReference type="FunFam" id="2.60.40.10:FF:000194">
    <property type="entry name" value="Intercellular adhesion molecule 1"/>
    <property type="match status" value="1"/>
</dbReference>
<dbReference type="GO" id="GO:0006955">
    <property type="term" value="P:immune response"/>
    <property type="evidence" value="ECO:0007669"/>
    <property type="project" value="UniProtKB-ARBA"/>
</dbReference>
<dbReference type="GO" id="GO:0050900">
    <property type="term" value="P:leukocyte migration"/>
    <property type="evidence" value="ECO:0007669"/>
    <property type="project" value="UniProtKB-ARBA"/>
</dbReference>
<sequence>MAPRGAQPQLAKLLALLGALLPGSGSAQTLVHPLEAILPKGGSMQVNCSTTCDQPITLGLETTLTKKEVARGDKWKIFELSNVTEDSSPMCFTTCGDSQTTASANLTVYRFPESVELTSLPPWQPVGENLTLRCQVVGGAPQDHLTLVLLRGEEELSRQPALGEPAEVTVTVLARREDHGANFSCRTELDLRRQGLGLFENSSTSRQLRTFALPVTDPLLTNPRTLEAGEASTVKCSLEGVFPVWEAQVHMALGDQRLSPVITSRGSMLSATAVVRADNDEEGPQQLACAIILGNQSRETRETVTIYSFPAPNLTLSELVVSEWTVVTVVCEAHAAAVVTLSGTPALVPAPIPTPPWRAKFHLNATPEDNGRSFFCSAALEVAGQALYKNQTQQLHVLYGPRLDEGDCPGNWTWQEGSEQTLKCQAWGNPLPKLECHRKGDGFLLPIGDLRPVKREHAGTYLCQAMSPRGEVTRQVVVNVLYSQVNWGIIITAAAIVILLLSAAGTAGYLYNRQRKIRKYKLQKAQEALKMNTPP</sequence>
<dbReference type="FunFam" id="2.60.40.10:FF:000459">
    <property type="entry name" value="Intercellular adhesion molecule 1"/>
    <property type="match status" value="1"/>
</dbReference>
<evidence type="ECO:0000256" key="10">
    <source>
        <dbReference type="ARBA" id="ARBA00023157"/>
    </source>
</evidence>
<dbReference type="InterPro" id="IPR048679">
    <property type="entry name" value="ICAM1_3_5_D2"/>
</dbReference>
<keyword evidence="5" id="KW-0677">Repeat</keyword>
<dbReference type="InterPro" id="IPR036179">
    <property type="entry name" value="Ig-like_dom_sf"/>
</dbReference>
<feature type="domain" description="Immunoglobulin" evidence="18">
    <location>
        <begin position="33"/>
        <end position="109"/>
    </location>
</feature>
<dbReference type="SMART" id="SM00409">
    <property type="entry name" value="IG"/>
    <property type="match status" value="3"/>
</dbReference>
<dbReference type="FunFam" id="2.60.40.10:FF:000648">
    <property type="entry name" value="Intercellular adhesion molecule 1"/>
    <property type="match status" value="1"/>
</dbReference>
<dbReference type="OrthoDB" id="6250964at2759"/>